<reference evidence="2" key="1">
    <citation type="submission" date="2017-02" db="EMBL/GenBank/DDBJ databases">
        <title>Delving into the versatile metabolic prowess of the omnipresent phylum Bacteroidetes.</title>
        <authorList>
            <person name="Nobu M.K."/>
            <person name="Mei R."/>
            <person name="Narihiro T."/>
            <person name="Kuroda K."/>
            <person name="Liu W.-T."/>
        </authorList>
    </citation>
    <scope>NUCLEOTIDE SEQUENCE</scope>
    <source>
        <strain evidence="2">ADurb.Bin417</strain>
    </source>
</reference>
<name>A0A1V5M993_UNCT6</name>
<accession>A0A1V5M993</accession>
<gene>
    <name evidence="2" type="ORF">BWY73_01441</name>
</gene>
<dbReference type="Proteomes" id="UP000485484">
    <property type="component" value="Unassembled WGS sequence"/>
</dbReference>
<comment type="caution">
    <text evidence="2">The sequence shown here is derived from an EMBL/GenBank/DDBJ whole genome shotgun (WGS) entry which is preliminary data.</text>
</comment>
<evidence type="ECO:0000313" key="2">
    <source>
        <dbReference type="EMBL" id="OPZ89789.1"/>
    </source>
</evidence>
<evidence type="ECO:0000256" key="1">
    <source>
        <dbReference type="SAM" id="MobiDB-lite"/>
    </source>
</evidence>
<sequence length="239" mass="25689">MGKRTLSDLADIGKNERFDQLPPLVVELLADRQKIGLHPEDQLPPDHRPVRPGHALDLPAVAVRIRPGLEQAVPVIGDETAGLHHVVIGEIAPVPGLHHHRGGNLDGPFHLGEVIPHQVAQAQPADTRLLARRGHPDQGLLVALGPEPDPQPALETGGDDLQVEFPLAALAAGLQFHASDDFGRGKSGLVGRRRGRSDQQEKQQSFYRQHSSHRCPVKESSGTSSEPAEIDGTQDSPPA</sequence>
<organism evidence="2">
    <name type="scientific">candidate division TA06 bacterium ADurb.Bin417</name>
    <dbReference type="NCBI Taxonomy" id="1852828"/>
    <lineage>
        <taxon>Bacteria</taxon>
        <taxon>Bacteria division TA06</taxon>
    </lineage>
</organism>
<proteinExistence type="predicted"/>
<protein>
    <submittedName>
        <fullName evidence="2">Uncharacterized protein</fullName>
    </submittedName>
</protein>
<feature type="region of interest" description="Disordered" evidence="1">
    <location>
        <begin position="181"/>
        <end position="239"/>
    </location>
</feature>
<dbReference type="EMBL" id="MWAK01000327">
    <property type="protein sequence ID" value="OPZ89789.1"/>
    <property type="molecule type" value="Genomic_DNA"/>
</dbReference>
<dbReference type="AlphaFoldDB" id="A0A1V5M993"/>